<comment type="similarity">
    <text evidence="4">Belongs to the cyclic nucleotide phosphodiesterase class-III family.</text>
</comment>
<dbReference type="InterPro" id="IPR042283">
    <property type="entry name" value="GpdQ_catalytic"/>
</dbReference>
<evidence type="ECO:0000313" key="6">
    <source>
        <dbReference type="EMBL" id="AZV78691.1"/>
    </source>
</evidence>
<dbReference type="InterPro" id="IPR050884">
    <property type="entry name" value="CNP_phosphodiesterase-III"/>
</dbReference>
<dbReference type="InterPro" id="IPR004843">
    <property type="entry name" value="Calcineurin-like_PHP"/>
</dbReference>
<evidence type="ECO:0000256" key="3">
    <source>
        <dbReference type="ARBA" id="ARBA00023004"/>
    </source>
</evidence>
<dbReference type="InterPro" id="IPR042281">
    <property type="entry name" value="GpdQ_beta-strand"/>
</dbReference>
<protein>
    <submittedName>
        <fullName evidence="6">Phosphodiesterase</fullName>
    </submittedName>
</protein>
<evidence type="ECO:0000259" key="5">
    <source>
        <dbReference type="Pfam" id="PF00149"/>
    </source>
</evidence>
<dbReference type="Gene3D" id="3.60.21.40">
    <property type="entry name" value="GpdQ, catalytic alpha/beta sandwich domain"/>
    <property type="match status" value="1"/>
</dbReference>
<dbReference type="SUPFAM" id="SSF56300">
    <property type="entry name" value="Metallo-dependent phosphatases"/>
    <property type="match status" value="1"/>
</dbReference>
<sequence length="265" mass="29134">MLIAQISDPHIVEPGCKACDVAPTSERLAQLVTYLNKLDPLPDVALVTGDITHDGTAAQAEQAKHLLDSLKMPYHVVPGNHDDRSTLGKIFLGQTCPSQNAEFLHYVIEDYDIRLIGLDSTNPGAPGGKICQTRAAWLEERLNEASEKPTILFMHHPPVKFGVLETDEDGFEGSDLLGELVERFPNIERVLCGHIHLTAHTQWRGTVVSTAPSAGGMRLALDLTLKKSSGFHLANPEFQLHYRTSNGGLVTHQVEVSENDKLYLF</sequence>
<accession>A0A3T0N3X8</accession>
<reference evidence="6 7" key="1">
    <citation type="submission" date="2018-10" db="EMBL/GenBank/DDBJ databases">
        <title>Parasedimentitalea marina sp. nov., a psychrophilic bacterium isolated from deep seawater of the New Britain Trench.</title>
        <authorList>
            <person name="Cao J."/>
        </authorList>
    </citation>
    <scope>NUCLEOTIDE SEQUENCE [LARGE SCALE GENOMIC DNA]</scope>
    <source>
        <strain evidence="6 7">W43</strain>
    </source>
</reference>
<evidence type="ECO:0000256" key="4">
    <source>
        <dbReference type="ARBA" id="ARBA00025742"/>
    </source>
</evidence>
<dbReference type="EMBL" id="CP033219">
    <property type="protein sequence ID" value="AZV78691.1"/>
    <property type="molecule type" value="Genomic_DNA"/>
</dbReference>
<dbReference type="PANTHER" id="PTHR42988:SF2">
    <property type="entry name" value="CYCLIC NUCLEOTIDE PHOSPHODIESTERASE CBUA0032-RELATED"/>
    <property type="match status" value="1"/>
</dbReference>
<gene>
    <name evidence="6" type="ORF">EBB79_12935</name>
</gene>
<keyword evidence="1" id="KW-0479">Metal-binding</keyword>
<proteinExistence type="inferred from homology"/>
<keyword evidence="2" id="KW-0378">Hydrolase</keyword>
<dbReference type="InterPro" id="IPR029052">
    <property type="entry name" value="Metallo-depent_PP-like"/>
</dbReference>
<dbReference type="OrthoDB" id="651281at2"/>
<organism evidence="6 7">
    <name type="scientific">Parasedimentitalea marina</name>
    <dbReference type="NCBI Taxonomy" id="2483033"/>
    <lineage>
        <taxon>Bacteria</taxon>
        <taxon>Pseudomonadati</taxon>
        <taxon>Pseudomonadota</taxon>
        <taxon>Alphaproteobacteria</taxon>
        <taxon>Rhodobacterales</taxon>
        <taxon>Paracoccaceae</taxon>
        <taxon>Parasedimentitalea</taxon>
    </lineage>
</organism>
<keyword evidence="3" id="KW-0408">Iron</keyword>
<evidence type="ECO:0000256" key="1">
    <source>
        <dbReference type="ARBA" id="ARBA00022723"/>
    </source>
</evidence>
<feature type="domain" description="Calcineurin-like phosphoesterase" evidence="5">
    <location>
        <begin position="1"/>
        <end position="196"/>
    </location>
</feature>
<dbReference type="PANTHER" id="PTHR42988">
    <property type="entry name" value="PHOSPHOHYDROLASE"/>
    <property type="match status" value="1"/>
</dbReference>
<dbReference type="Pfam" id="PF00149">
    <property type="entry name" value="Metallophos"/>
    <property type="match status" value="1"/>
</dbReference>
<dbReference type="Gene3D" id="3.30.750.180">
    <property type="entry name" value="GpdQ, beta-strand dimerisation domain"/>
    <property type="match status" value="1"/>
</dbReference>
<name>A0A3T0N3X8_9RHOB</name>
<dbReference type="GO" id="GO:0046872">
    <property type="term" value="F:metal ion binding"/>
    <property type="evidence" value="ECO:0007669"/>
    <property type="project" value="UniProtKB-KW"/>
</dbReference>
<evidence type="ECO:0000256" key="2">
    <source>
        <dbReference type="ARBA" id="ARBA00022801"/>
    </source>
</evidence>
<dbReference type="CDD" id="cd07402">
    <property type="entry name" value="MPP_GpdQ"/>
    <property type="match status" value="1"/>
</dbReference>
<dbReference type="InterPro" id="IPR026575">
    <property type="entry name" value="GpdQ/CpdA-like"/>
</dbReference>
<dbReference type="KEGG" id="sedi:EBB79_12935"/>
<keyword evidence="7" id="KW-1185">Reference proteome</keyword>
<dbReference type="AlphaFoldDB" id="A0A3T0N3X8"/>
<evidence type="ECO:0000313" key="7">
    <source>
        <dbReference type="Proteomes" id="UP000283063"/>
    </source>
</evidence>
<dbReference type="GO" id="GO:0004112">
    <property type="term" value="F:cyclic-nucleotide phosphodiesterase activity"/>
    <property type="evidence" value="ECO:0007669"/>
    <property type="project" value="InterPro"/>
</dbReference>
<dbReference type="Proteomes" id="UP000283063">
    <property type="component" value="Chromosome"/>
</dbReference>